<feature type="domain" description="Conserved hypothetical protein CHP02391" evidence="1">
    <location>
        <begin position="45"/>
        <end position="162"/>
    </location>
</feature>
<dbReference type="Proteomes" id="UP001487296">
    <property type="component" value="Unassembled WGS sequence"/>
</dbReference>
<sequence length="170" mass="19869">MLTNYCYVGYELKPDGQYRQITATTTITEAQTRANRLLTDLKARNAHTVIFKYCTAELVDKNYFHAVFEACKGLFERIRQLSFIQADGVKLVSYVFNHPVLIINEYKTQQHKDEQKGFEAILEGICKMFRNPEAHCPKIEWPMEEQDALEILSLISYCHRRLDKAQRVTE</sequence>
<dbReference type="Pfam" id="PF09509">
    <property type="entry name" value="Hypoth_Ymh"/>
    <property type="match status" value="1"/>
</dbReference>
<organism evidence="2 3">
    <name type="scientific">Hallella faecis</name>
    <dbReference type="NCBI Taxonomy" id="2841596"/>
    <lineage>
        <taxon>Bacteria</taxon>
        <taxon>Pseudomonadati</taxon>
        <taxon>Bacteroidota</taxon>
        <taxon>Bacteroidia</taxon>
        <taxon>Bacteroidales</taxon>
        <taxon>Prevotellaceae</taxon>
        <taxon>Hallella</taxon>
    </lineage>
</organism>
<evidence type="ECO:0000313" key="2">
    <source>
        <dbReference type="EMBL" id="MEQ2487853.1"/>
    </source>
</evidence>
<evidence type="ECO:0000313" key="3">
    <source>
        <dbReference type="Proteomes" id="UP001487296"/>
    </source>
</evidence>
<dbReference type="EMBL" id="JBBNFP010000097">
    <property type="protein sequence ID" value="MEQ2487853.1"/>
    <property type="molecule type" value="Genomic_DNA"/>
</dbReference>
<dbReference type="RefSeq" id="WP_349147092.1">
    <property type="nucleotide sequence ID" value="NZ_JBBNFP010000097.1"/>
</dbReference>
<name>A0ABV1FTU3_9BACT</name>
<proteinExistence type="predicted"/>
<keyword evidence="3" id="KW-1185">Reference proteome</keyword>
<gene>
    <name evidence="2" type="ORF">AAAT34_12495</name>
</gene>
<accession>A0ABV1FTU3</accession>
<dbReference type="InterPro" id="IPR012654">
    <property type="entry name" value="CHP02391"/>
</dbReference>
<evidence type="ECO:0000259" key="1">
    <source>
        <dbReference type="Pfam" id="PF09509"/>
    </source>
</evidence>
<protein>
    <submittedName>
        <fullName evidence="2">TIGR02391 family protein</fullName>
    </submittedName>
</protein>
<reference evidence="2 3" key="1">
    <citation type="submission" date="2024-04" db="EMBL/GenBank/DDBJ databases">
        <title>Human intestinal bacterial collection.</title>
        <authorList>
            <person name="Pauvert C."/>
            <person name="Hitch T.C.A."/>
            <person name="Clavel T."/>
        </authorList>
    </citation>
    <scope>NUCLEOTIDE SEQUENCE [LARGE SCALE GENOMIC DNA]</scope>
    <source>
        <strain evidence="2 3">CLA-AA-H145</strain>
    </source>
</reference>
<comment type="caution">
    <text evidence="2">The sequence shown here is derived from an EMBL/GenBank/DDBJ whole genome shotgun (WGS) entry which is preliminary data.</text>
</comment>
<dbReference type="NCBIfam" id="TIGR02391">
    <property type="entry name" value="hypoth_ymh"/>
    <property type="match status" value="1"/>
</dbReference>